<gene>
    <name evidence="1" type="ORF">OBBRIDRAFT_798021</name>
</gene>
<organism evidence="1 2">
    <name type="scientific">Obba rivulosa</name>
    <dbReference type="NCBI Taxonomy" id="1052685"/>
    <lineage>
        <taxon>Eukaryota</taxon>
        <taxon>Fungi</taxon>
        <taxon>Dikarya</taxon>
        <taxon>Basidiomycota</taxon>
        <taxon>Agaricomycotina</taxon>
        <taxon>Agaricomycetes</taxon>
        <taxon>Polyporales</taxon>
        <taxon>Gelatoporiaceae</taxon>
        <taxon>Obba</taxon>
    </lineage>
</organism>
<protein>
    <submittedName>
        <fullName evidence="1">Uncharacterized protein</fullName>
    </submittedName>
</protein>
<reference evidence="1 2" key="1">
    <citation type="submission" date="2016-07" db="EMBL/GenBank/DDBJ databases">
        <title>Draft genome of the white-rot fungus Obba rivulosa 3A-2.</title>
        <authorList>
            <consortium name="DOE Joint Genome Institute"/>
            <person name="Miettinen O."/>
            <person name="Riley R."/>
            <person name="Acob R."/>
            <person name="Barry K."/>
            <person name="Cullen D."/>
            <person name="De Vries R."/>
            <person name="Hainaut M."/>
            <person name="Hatakka A."/>
            <person name="Henrissat B."/>
            <person name="Hilden K."/>
            <person name="Kuo R."/>
            <person name="Labutti K."/>
            <person name="Lipzen A."/>
            <person name="Makela M.R."/>
            <person name="Sandor L."/>
            <person name="Spatafora J.W."/>
            <person name="Grigoriev I.V."/>
            <person name="Hibbett D.S."/>
        </authorList>
    </citation>
    <scope>NUCLEOTIDE SEQUENCE [LARGE SCALE GENOMIC DNA]</scope>
    <source>
        <strain evidence="1 2">3A-2</strain>
    </source>
</reference>
<name>A0A8E2DK94_9APHY</name>
<proteinExistence type="predicted"/>
<dbReference type="CDD" id="cd21037">
    <property type="entry name" value="MLKL_NTD"/>
    <property type="match status" value="1"/>
</dbReference>
<dbReference type="Proteomes" id="UP000250043">
    <property type="component" value="Unassembled WGS sequence"/>
</dbReference>
<dbReference type="InterPro" id="IPR059179">
    <property type="entry name" value="MLKL-like_MCAfunc"/>
</dbReference>
<sequence>MGKDSDLATDTLGNSILIVETMKEISSAVAHAPGLGPVLGASLGLLKAVERVKGAEDRSRRLAGRAVEFMQYIEQRVLRDDGTIDDDVVDYLSALTYTIEQICVAPFLSPPSAA</sequence>
<evidence type="ECO:0000313" key="1">
    <source>
        <dbReference type="EMBL" id="OCH85558.1"/>
    </source>
</evidence>
<evidence type="ECO:0000313" key="2">
    <source>
        <dbReference type="Proteomes" id="UP000250043"/>
    </source>
</evidence>
<dbReference type="OrthoDB" id="2795723at2759"/>
<dbReference type="EMBL" id="KV722576">
    <property type="protein sequence ID" value="OCH85558.1"/>
    <property type="molecule type" value="Genomic_DNA"/>
</dbReference>
<keyword evidence="2" id="KW-1185">Reference proteome</keyword>
<accession>A0A8E2DK94</accession>
<dbReference type="AlphaFoldDB" id="A0A8E2DK94"/>